<dbReference type="Pfam" id="PF12089">
    <property type="entry name" value="DUF3566"/>
    <property type="match status" value="1"/>
</dbReference>
<proteinExistence type="predicted"/>
<feature type="compositionally biased region" description="Polar residues" evidence="1">
    <location>
        <begin position="91"/>
        <end position="123"/>
    </location>
</feature>
<feature type="transmembrane region" description="Helical" evidence="2">
    <location>
        <begin position="183"/>
        <end position="206"/>
    </location>
</feature>
<keyword evidence="2" id="KW-1133">Transmembrane helix</keyword>
<keyword evidence="2" id="KW-0812">Transmembrane</keyword>
<evidence type="ECO:0000259" key="3">
    <source>
        <dbReference type="Pfam" id="PF12089"/>
    </source>
</evidence>
<feature type="transmembrane region" description="Helical" evidence="2">
    <location>
        <begin position="240"/>
        <end position="258"/>
    </location>
</feature>
<protein>
    <submittedName>
        <fullName evidence="4">DUF3566 domain-containing protein</fullName>
    </submittedName>
</protein>
<gene>
    <name evidence="4" type="ORF">QQX04_12905</name>
</gene>
<evidence type="ECO:0000256" key="2">
    <source>
        <dbReference type="SAM" id="Phobius"/>
    </source>
</evidence>
<feature type="region of interest" description="Disordered" evidence="1">
    <location>
        <begin position="1"/>
        <end position="138"/>
    </location>
</feature>
<keyword evidence="2" id="KW-0472">Membrane</keyword>
<comment type="caution">
    <text evidence="4">The sequence shown here is derived from an EMBL/GenBank/DDBJ whole genome shotgun (WGS) entry which is preliminary data.</text>
</comment>
<feature type="compositionally biased region" description="Low complexity" evidence="1">
    <location>
        <begin position="59"/>
        <end position="73"/>
    </location>
</feature>
<feature type="domain" description="DUF3566" evidence="3">
    <location>
        <begin position="165"/>
        <end position="282"/>
    </location>
</feature>
<reference evidence="4" key="1">
    <citation type="submission" date="2023-06" db="EMBL/GenBank/DDBJ databases">
        <title>SYSU T00b26.</title>
        <authorList>
            <person name="Gao L."/>
            <person name="Fang B.-Z."/>
            <person name="Li W.-J."/>
        </authorList>
    </citation>
    <scope>NUCLEOTIDE SEQUENCE</scope>
    <source>
        <strain evidence="4">SYSU T00b26</strain>
    </source>
</reference>
<dbReference type="Proteomes" id="UP001172738">
    <property type="component" value="Unassembled WGS sequence"/>
</dbReference>
<name>A0ABT8G468_9MICO</name>
<feature type="compositionally biased region" description="Polar residues" evidence="1">
    <location>
        <begin position="33"/>
        <end position="50"/>
    </location>
</feature>
<organism evidence="4 5">
    <name type="scientific">Demequina zhanjiangensis</name>
    <dbReference type="NCBI Taxonomy" id="3051659"/>
    <lineage>
        <taxon>Bacteria</taxon>
        <taxon>Bacillati</taxon>
        <taxon>Actinomycetota</taxon>
        <taxon>Actinomycetes</taxon>
        <taxon>Micrococcales</taxon>
        <taxon>Demequinaceae</taxon>
        <taxon>Demequina</taxon>
    </lineage>
</organism>
<evidence type="ECO:0000313" key="4">
    <source>
        <dbReference type="EMBL" id="MDN4473898.1"/>
    </source>
</evidence>
<dbReference type="InterPro" id="IPR021949">
    <property type="entry name" value="DUF3566_TM"/>
</dbReference>
<evidence type="ECO:0000313" key="5">
    <source>
        <dbReference type="Proteomes" id="UP001172738"/>
    </source>
</evidence>
<feature type="transmembrane region" description="Helical" evidence="2">
    <location>
        <begin position="263"/>
        <end position="280"/>
    </location>
</feature>
<sequence>MNADDRATTQTPGGTYKPQTDSETKPAMPPSVQPTTGSNPQRTSLRSGQIPTRPVTGQPAASSSAPASSFAPATGQTPVAPRSGTYAPPVTGSTPVAPTTGASPVAPASTSLPSRSEVRSTGAQEGEESGKSDSAFGRLKAAAARTKEEVASADPIAASAKKGGPRKVRVLVSRIDPWSALKIGFLLSIAAGIMLVVAVFVLWSVLNSMGVWMLINDWILRLFPEDSELDLLQFFDRNRIMAATTLIAVVNVVLLTALSTISAFLYNVISAVVGGFYVTLTDD</sequence>
<dbReference type="EMBL" id="JAUHPV010000008">
    <property type="protein sequence ID" value="MDN4473898.1"/>
    <property type="molecule type" value="Genomic_DNA"/>
</dbReference>
<feature type="compositionally biased region" description="Polar residues" evidence="1">
    <location>
        <begin position="8"/>
        <end position="21"/>
    </location>
</feature>
<dbReference type="RefSeq" id="WP_301129858.1">
    <property type="nucleotide sequence ID" value="NZ_JAUHPV010000008.1"/>
</dbReference>
<accession>A0ABT8G468</accession>
<keyword evidence="5" id="KW-1185">Reference proteome</keyword>
<evidence type="ECO:0000256" key="1">
    <source>
        <dbReference type="SAM" id="MobiDB-lite"/>
    </source>
</evidence>